<dbReference type="NCBIfam" id="NF000801">
    <property type="entry name" value="PRK00055.1-3"/>
    <property type="match status" value="1"/>
</dbReference>
<organism evidence="11 12">
    <name type="scientific">Paenibacillus etheri</name>
    <dbReference type="NCBI Taxonomy" id="1306852"/>
    <lineage>
        <taxon>Bacteria</taxon>
        <taxon>Bacillati</taxon>
        <taxon>Bacillota</taxon>
        <taxon>Bacilli</taxon>
        <taxon>Bacillales</taxon>
        <taxon>Paenibacillaceae</taxon>
        <taxon>Paenibacillus</taxon>
    </lineage>
</organism>
<dbReference type="OrthoDB" id="9800940at2"/>
<evidence type="ECO:0000313" key="12">
    <source>
        <dbReference type="Proteomes" id="UP000054709"/>
    </source>
</evidence>
<comment type="function">
    <text evidence="9 10">Zinc phosphodiesterase, which displays some tRNA 3'-processing endonuclease activity. Probably involved in tRNA maturation, by removing a 3'-trailer from precursor tRNA.</text>
</comment>
<keyword evidence="4 10" id="KW-0540">Nuclease</keyword>
<comment type="caution">
    <text evidence="11">The sequence shown here is derived from an EMBL/GenBank/DDBJ whole genome shotgun (WGS) entry which is preliminary data.</text>
</comment>
<protein>
    <recommendedName>
        <fullName evidence="2 10">Ribonuclease Z</fullName>
        <shortName evidence="10">RNase Z</shortName>
        <ecNumber evidence="2 10">3.1.26.11</ecNumber>
    </recommendedName>
    <alternativeName>
        <fullName evidence="10">tRNA 3 endonuclease</fullName>
    </alternativeName>
    <alternativeName>
        <fullName evidence="10">tRNase Z</fullName>
    </alternativeName>
</protein>
<feature type="binding site" evidence="10">
    <location>
        <position position="269"/>
    </location>
    <ligand>
        <name>Zn(2+)</name>
        <dbReference type="ChEBI" id="CHEBI:29105"/>
        <label>2</label>
        <note>catalytic</note>
    </ligand>
</feature>
<comment type="cofactor">
    <cofactor evidence="10">
        <name>Zn(2+)</name>
        <dbReference type="ChEBI" id="CHEBI:29105"/>
    </cofactor>
    <text evidence="10">Binds 2 Zn(2+) ions.</text>
</comment>
<evidence type="ECO:0000256" key="8">
    <source>
        <dbReference type="ARBA" id="ARBA00022833"/>
    </source>
</evidence>
<dbReference type="PANTHER" id="PTHR46018">
    <property type="entry name" value="ZINC PHOSPHODIESTERASE ELAC PROTEIN 1"/>
    <property type="match status" value="1"/>
</dbReference>
<dbReference type="Proteomes" id="UP000054709">
    <property type="component" value="Unassembled WGS sequence"/>
</dbReference>
<evidence type="ECO:0000256" key="10">
    <source>
        <dbReference type="HAMAP-Rule" id="MF_01818"/>
    </source>
</evidence>
<dbReference type="InterPro" id="IPR013471">
    <property type="entry name" value="RNase_Z/BN"/>
</dbReference>
<dbReference type="GO" id="GO:0042802">
    <property type="term" value="F:identical protein binding"/>
    <property type="evidence" value="ECO:0007669"/>
    <property type="project" value="UniProtKB-ARBA"/>
</dbReference>
<evidence type="ECO:0000256" key="3">
    <source>
        <dbReference type="ARBA" id="ARBA00022694"/>
    </source>
</evidence>
<evidence type="ECO:0000256" key="9">
    <source>
        <dbReference type="ARBA" id="ARBA00057812"/>
    </source>
</evidence>
<evidence type="ECO:0000256" key="4">
    <source>
        <dbReference type="ARBA" id="ARBA00022722"/>
    </source>
</evidence>
<evidence type="ECO:0000256" key="5">
    <source>
        <dbReference type="ARBA" id="ARBA00022723"/>
    </source>
</evidence>
<keyword evidence="5 10" id="KW-0479">Metal-binding</keyword>
<sequence length="315" mass="34955">MELYFLGTNAGVPTLQRNVTSIALRLLEERRSIWMFDCGEGTQHQVLRSPIRLGKLEKIFITHLHGDHLFGLPGLLSSRGYQGGTSPLTVYGPPGLKAYLDISLAVSQSRIPYKIEIVEHTGGTVFEDEGFKVEAALLEHRIDSYGYRVTEKDSPGSLNTELLKSYGLKPGPIYGKLKKGEDVITDEGVRICAADVVREPKRGRIVTILGDTRPCSGALELSLHADLIVHEATFAHDLAEMAHQYHHSTARQAAELAQEADAGQLLLTHFSSRYSSFEELIPLLEEAELIFPETLLAEEFSAYPIYRRQNGQLGK</sequence>
<keyword evidence="8 10" id="KW-0862">Zinc</keyword>
<comment type="catalytic activity">
    <reaction evidence="10">
        <text>Endonucleolytic cleavage of RNA, removing extra 3' nucleotides from tRNA precursor, generating 3' termini of tRNAs. A 3'-hydroxy group is left at the tRNA terminus and a 5'-phosphoryl group is left at the trailer molecule.</text>
        <dbReference type="EC" id="3.1.26.11"/>
    </reaction>
</comment>
<keyword evidence="6 10" id="KW-0255">Endonuclease</keyword>
<dbReference type="Pfam" id="PF23023">
    <property type="entry name" value="Anti-Pycsar_Apyc1"/>
    <property type="match status" value="1"/>
</dbReference>
<dbReference type="PANTHER" id="PTHR46018:SF2">
    <property type="entry name" value="ZINC PHOSPHODIESTERASE ELAC PROTEIN 1"/>
    <property type="match status" value="1"/>
</dbReference>
<dbReference type="SUPFAM" id="SSF56281">
    <property type="entry name" value="Metallo-hydrolase/oxidoreductase"/>
    <property type="match status" value="1"/>
</dbReference>
<dbReference type="NCBIfam" id="TIGR02651">
    <property type="entry name" value="RNase_Z"/>
    <property type="match status" value="1"/>
</dbReference>
<reference evidence="11 12" key="1">
    <citation type="journal article" date="2015" name="Int. Biodeterior. Biodegradation">
        <title>Physiological and genetic screening methods for the isolation of methyl tert-butyl ether-degrading bacteria for bioremediation purposes.</title>
        <authorList>
            <person name="Guisado I.M."/>
            <person name="Purswani J."/>
            <person name="Gonzalez Lopez J."/>
            <person name="Pozo C."/>
        </authorList>
    </citation>
    <scope>NUCLEOTIDE SEQUENCE [LARGE SCALE GENOMIC DNA]</scope>
    <source>
        <strain evidence="11 12">SH7</strain>
    </source>
</reference>
<dbReference type="EMBL" id="LCZJ02000019">
    <property type="protein sequence ID" value="KTD86466.1"/>
    <property type="molecule type" value="Genomic_DNA"/>
</dbReference>
<dbReference type="InterPro" id="IPR036866">
    <property type="entry name" value="RibonucZ/Hydroxyglut_hydro"/>
</dbReference>
<keyword evidence="7 10" id="KW-0378">Hydrolase</keyword>
<gene>
    <name evidence="10" type="primary">rnz</name>
    <name evidence="11" type="ORF">UQ64_13370</name>
</gene>
<feature type="binding site" evidence="10">
    <location>
        <position position="140"/>
    </location>
    <ligand>
        <name>Zn(2+)</name>
        <dbReference type="ChEBI" id="CHEBI:29105"/>
        <label>1</label>
        <note>catalytic</note>
    </ligand>
</feature>
<evidence type="ECO:0000313" key="11">
    <source>
        <dbReference type="EMBL" id="KTD86466.1"/>
    </source>
</evidence>
<evidence type="ECO:0000256" key="7">
    <source>
        <dbReference type="ARBA" id="ARBA00022801"/>
    </source>
</evidence>
<dbReference type="HAMAP" id="MF_01818">
    <property type="entry name" value="RNase_Z_BN"/>
    <property type="match status" value="1"/>
</dbReference>
<feature type="binding site" evidence="10">
    <location>
        <position position="65"/>
    </location>
    <ligand>
        <name>Zn(2+)</name>
        <dbReference type="ChEBI" id="CHEBI:29105"/>
        <label>1</label>
        <note>catalytic</note>
    </ligand>
</feature>
<name>A0A0W1AYT2_9BACL</name>
<feature type="binding site" evidence="10">
    <location>
        <position position="68"/>
    </location>
    <ligand>
        <name>Zn(2+)</name>
        <dbReference type="ChEBI" id="CHEBI:29105"/>
        <label>2</label>
        <note>catalytic</note>
    </ligand>
</feature>
<dbReference type="FunFam" id="3.60.15.10:FF:000002">
    <property type="entry name" value="Ribonuclease Z"/>
    <property type="match status" value="1"/>
</dbReference>
<keyword evidence="12" id="KW-1185">Reference proteome</keyword>
<feature type="binding site" evidence="10">
    <location>
        <position position="63"/>
    </location>
    <ligand>
        <name>Zn(2+)</name>
        <dbReference type="ChEBI" id="CHEBI:29105"/>
        <label>1</label>
        <note>catalytic</note>
    </ligand>
</feature>
<feature type="active site" description="Proton acceptor" evidence="10">
    <location>
        <position position="67"/>
    </location>
</feature>
<feature type="binding site" evidence="10">
    <location>
        <position position="211"/>
    </location>
    <ligand>
        <name>Zn(2+)</name>
        <dbReference type="ChEBI" id="CHEBI:29105"/>
        <label>2</label>
        <note>catalytic</note>
    </ligand>
</feature>
<dbReference type="GO" id="GO:0042781">
    <property type="term" value="F:3'-tRNA processing endoribonuclease activity"/>
    <property type="evidence" value="ECO:0007669"/>
    <property type="project" value="UniProtKB-UniRule"/>
</dbReference>
<dbReference type="AlphaFoldDB" id="A0A0W1AYT2"/>
<evidence type="ECO:0000256" key="1">
    <source>
        <dbReference type="ARBA" id="ARBA00011738"/>
    </source>
</evidence>
<proteinExistence type="inferred from homology"/>
<feature type="binding site" evidence="10">
    <location>
        <position position="67"/>
    </location>
    <ligand>
        <name>Zn(2+)</name>
        <dbReference type="ChEBI" id="CHEBI:29105"/>
        <label>2</label>
        <note>catalytic</note>
    </ligand>
</feature>
<dbReference type="Gene3D" id="3.60.15.10">
    <property type="entry name" value="Ribonuclease Z/Hydroxyacylglutathione hydrolase-like"/>
    <property type="match status" value="1"/>
</dbReference>
<dbReference type="CDD" id="cd07717">
    <property type="entry name" value="RNaseZ_ZiPD-like_MBL-fold"/>
    <property type="match status" value="1"/>
</dbReference>
<dbReference type="GO" id="GO:0008270">
    <property type="term" value="F:zinc ion binding"/>
    <property type="evidence" value="ECO:0007669"/>
    <property type="project" value="UniProtKB-UniRule"/>
</dbReference>
<keyword evidence="3 10" id="KW-0819">tRNA processing</keyword>
<comment type="similarity">
    <text evidence="10">Belongs to the RNase Z family.</text>
</comment>
<feature type="binding site" evidence="10">
    <location>
        <position position="211"/>
    </location>
    <ligand>
        <name>Zn(2+)</name>
        <dbReference type="ChEBI" id="CHEBI:29105"/>
        <label>1</label>
        <note>catalytic</note>
    </ligand>
</feature>
<evidence type="ECO:0000256" key="2">
    <source>
        <dbReference type="ARBA" id="ARBA00012477"/>
    </source>
</evidence>
<dbReference type="EC" id="3.1.26.11" evidence="2 10"/>
<dbReference type="RefSeq" id="WP_060623360.1">
    <property type="nucleotide sequence ID" value="NZ_LCZJ02000019.1"/>
</dbReference>
<accession>A0A0W1AYT2</accession>
<comment type="subunit">
    <text evidence="1 10">Homodimer.</text>
</comment>
<evidence type="ECO:0000256" key="6">
    <source>
        <dbReference type="ARBA" id="ARBA00022759"/>
    </source>
</evidence>